<dbReference type="GeneID" id="8851567"/>
<dbReference type="RefSeq" id="XP_002674697.1">
    <property type="nucleotide sequence ID" value="XM_002674651.1"/>
</dbReference>
<feature type="transmembrane region" description="Helical" evidence="1">
    <location>
        <begin position="25"/>
        <end position="50"/>
    </location>
</feature>
<dbReference type="AlphaFoldDB" id="D2VMA3"/>
<dbReference type="EMBL" id="GG738882">
    <property type="protein sequence ID" value="EFC41953.1"/>
    <property type="molecule type" value="Genomic_DNA"/>
</dbReference>
<accession>D2VMA3</accession>
<protein>
    <submittedName>
        <fullName evidence="2">Uncharacterized protein</fullName>
    </submittedName>
</protein>
<keyword evidence="1" id="KW-0472">Membrane</keyword>
<dbReference type="OrthoDB" id="10561267at2759"/>
<dbReference type="InParanoid" id="D2VMA3"/>
<sequence length="604" mass="66453">MEETVLINGNRKANSLSTPFAKGKCVFFTFSAVGVLLCVISSLVLNSIIFNMLNGSNSHQVISYNSTEFPSLTVQHVASELIKKGQPVGTCSYDLGKVCPIELRRVLDSILQTLKTTQSNSELISHVSDVSMSLSILIQHIKQGNSQKIIFNGIVSNFPIVYYSIESVDILQAIGEKPLEVNESFKLMGAKIIYYEADDDEATSRSVVTFVRSSPTNEGTFLHQFKTVLLTINQNQLKSTINVDNSTVGFNIDSNLKVDDEFNVKYFSIGMTDSDSPVITLYFNSVSKGCQASVISVQNNKLNTLNSLQQGPTNVGCNTGLKSFTYDSNTILILSAFSLAAITVNSQSGALTTKSLRFSYTSYRGLEFQRKISINFIGNDMKPKKGQVRSSKFFIIYSNEANGFSQVMPITFNGNEFDTARIIPFSKSMKNIQGTYFDTSNINLIFQQDDEYKSMKVTFTNEKEQSSGNTYLIETPIEGIELSLKSISPLDWLIRAPPTSLSDNFIISLLVDPNSLDFQLGQMSSLSTVNFIGLALQDAKSGDKLHIMSEGLTPLGTFDNDQLIPGMEYYVSGSNGISLEPSSSSELKVGKAISSSQLIIYKRS</sequence>
<evidence type="ECO:0000313" key="3">
    <source>
        <dbReference type="Proteomes" id="UP000006671"/>
    </source>
</evidence>
<evidence type="ECO:0000313" key="2">
    <source>
        <dbReference type="EMBL" id="EFC41953.1"/>
    </source>
</evidence>
<gene>
    <name evidence="2" type="ORF">NAEGRDRAFT_80521</name>
</gene>
<proteinExistence type="predicted"/>
<keyword evidence="1" id="KW-1133">Transmembrane helix</keyword>
<keyword evidence="3" id="KW-1185">Reference proteome</keyword>
<reference evidence="2 3" key="1">
    <citation type="journal article" date="2010" name="Cell">
        <title>The genome of Naegleria gruberi illuminates early eukaryotic versatility.</title>
        <authorList>
            <person name="Fritz-Laylin L.K."/>
            <person name="Prochnik S.E."/>
            <person name="Ginger M.L."/>
            <person name="Dacks J.B."/>
            <person name="Carpenter M.L."/>
            <person name="Field M.C."/>
            <person name="Kuo A."/>
            <person name="Paredez A."/>
            <person name="Chapman J."/>
            <person name="Pham J."/>
            <person name="Shu S."/>
            <person name="Neupane R."/>
            <person name="Cipriano M."/>
            <person name="Mancuso J."/>
            <person name="Tu H."/>
            <person name="Salamov A."/>
            <person name="Lindquist E."/>
            <person name="Shapiro H."/>
            <person name="Lucas S."/>
            <person name="Grigoriev I.V."/>
            <person name="Cande W.Z."/>
            <person name="Fulton C."/>
            <person name="Rokhsar D.S."/>
            <person name="Dawson S.C."/>
        </authorList>
    </citation>
    <scope>NUCLEOTIDE SEQUENCE [LARGE SCALE GENOMIC DNA]</scope>
    <source>
        <strain evidence="2 3">NEG-M</strain>
    </source>
</reference>
<name>D2VMA3_NAEGR</name>
<dbReference type="VEuPathDB" id="AmoebaDB:NAEGRDRAFT_80521"/>
<organism evidence="3">
    <name type="scientific">Naegleria gruberi</name>
    <name type="common">Amoeba</name>
    <dbReference type="NCBI Taxonomy" id="5762"/>
    <lineage>
        <taxon>Eukaryota</taxon>
        <taxon>Discoba</taxon>
        <taxon>Heterolobosea</taxon>
        <taxon>Tetramitia</taxon>
        <taxon>Eutetramitia</taxon>
        <taxon>Vahlkampfiidae</taxon>
        <taxon>Naegleria</taxon>
    </lineage>
</organism>
<dbReference type="KEGG" id="ngr:NAEGRDRAFT_80521"/>
<evidence type="ECO:0000256" key="1">
    <source>
        <dbReference type="SAM" id="Phobius"/>
    </source>
</evidence>
<dbReference type="Proteomes" id="UP000006671">
    <property type="component" value="Unassembled WGS sequence"/>
</dbReference>
<keyword evidence="1" id="KW-0812">Transmembrane</keyword>